<dbReference type="EMBL" id="PCTR01000073">
    <property type="protein sequence ID" value="PIP85820.1"/>
    <property type="molecule type" value="Genomic_DNA"/>
</dbReference>
<gene>
    <name evidence="3" type="ORF">COW83_02225</name>
</gene>
<dbReference type="Proteomes" id="UP000231136">
    <property type="component" value="Unassembled WGS sequence"/>
</dbReference>
<keyword evidence="2" id="KW-0862">Zinc</keyword>
<dbReference type="PANTHER" id="PTHR43462:SF1">
    <property type="entry name" value="ALANYL-TRNA EDITING PROTEIN AARSD1"/>
    <property type="match status" value="1"/>
</dbReference>
<dbReference type="AlphaFoldDB" id="A0A2H0DW48"/>
<evidence type="ECO:0000313" key="4">
    <source>
        <dbReference type="Proteomes" id="UP000231136"/>
    </source>
</evidence>
<dbReference type="InterPro" id="IPR009000">
    <property type="entry name" value="Transl_B-barrel_sf"/>
</dbReference>
<dbReference type="GO" id="GO:0046872">
    <property type="term" value="F:metal ion binding"/>
    <property type="evidence" value="ECO:0007669"/>
    <property type="project" value="UniProtKB-KW"/>
</dbReference>
<dbReference type="Gene3D" id="2.40.30.130">
    <property type="match status" value="1"/>
</dbReference>
<dbReference type="InterPro" id="IPR051335">
    <property type="entry name" value="Alanyl-tRNA_Editing_Enzymes"/>
</dbReference>
<dbReference type="GO" id="GO:0002161">
    <property type="term" value="F:aminoacyl-tRNA deacylase activity"/>
    <property type="evidence" value="ECO:0007669"/>
    <property type="project" value="UniProtKB-ARBA"/>
</dbReference>
<reference evidence="3 4" key="1">
    <citation type="submission" date="2017-09" db="EMBL/GenBank/DDBJ databases">
        <title>Depth-based differentiation of microbial function through sediment-hosted aquifers and enrichment of novel symbionts in the deep terrestrial subsurface.</title>
        <authorList>
            <person name="Probst A.J."/>
            <person name="Ladd B."/>
            <person name="Jarett J.K."/>
            <person name="Geller-Mcgrath D.E."/>
            <person name="Sieber C.M."/>
            <person name="Emerson J.B."/>
            <person name="Anantharaman K."/>
            <person name="Thomas B.C."/>
            <person name="Malmstrom R."/>
            <person name="Stieglmeier M."/>
            <person name="Klingl A."/>
            <person name="Woyke T."/>
            <person name="Ryan C.M."/>
            <person name="Banfield J.F."/>
        </authorList>
    </citation>
    <scope>NUCLEOTIDE SEQUENCE [LARGE SCALE GENOMIC DNA]</scope>
    <source>
        <strain evidence="3">CG22_combo_CG10-13_8_21_14_all_43_12</strain>
    </source>
</reference>
<sequence>METKQIYYSDPYTIELQSKVLSVQPQDILTNIILDQTIFYPEGGGQPSDRGTI</sequence>
<evidence type="ECO:0000256" key="2">
    <source>
        <dbReference type="ARBA" id="ARBA00022833"/>
    </source>
</evidence>
<proteinExistence type="predicted"/>
<protein>
    <submittedName>
        <fullName evidence="3">Alanyl-tRNA editing protein AlaX</fullName>
    </submittedName>
</protein>
<keyword evidence="1" id="KW-0479">Metal-binding</keyword>
<comment type="caution">
    <text evidence="3">The sequence shown here is derived from an EMBL/GenBank/DDBJ whole genome shotgun (WGS) entry which is preliminary data.</text>
</comment>
<evidence type="ECO:0000256" key="1">
    <source>
        <dbReference type="ARBA" id="ARBA00022723"/>
    </source>
</evidence>
<organism evidence="3 4">
    <name type="scientific">Candidatus Collierbacteria bacterium CG22_combo_CG10-13_8_21_14_all_43_12</name>
    <dbReference type="NCBI Taxonomy" id="1974537"/>
    <lineage>
        <taxon>Bacteria</taxon>
        <taxon>Candidatus Collieribacteriota</taxon>
    </lineage>
</organism>
<evidence type="ECO:0000313" key="3">
    <source>
        <dbReference type="EMBL" id="PIP85820.1"/>
    </source>
</evidence>
<accession>A0A2H0DW48</accession>
<name>A0A2H0DW48_9BACT</name>
<dbReference type="PANTHER" id="PTHR43462">
    <property type="entry name" value="ALANYL-TRNA EDITING PROTEIN"/>
    <property type="match status" value="1"/>
</dbReference>
<feature type="non-terminal residue" evidence="3">
    <location>
        <position position="53"/>
    </location>
</feature>
<dbReference type="SUPFAM" id="SSF50447">
    <property type="entry name" value="Translation proteins"/>
    <property type="match status" value="1"/>
</dbReference>